<proteinExistence type="predicted"/>
<dbReference type="Proteomes" id="UP000224006">
    <property type="component" value="Chromosome V"/>
</dbReference>
<dbReference type="VEuPathDB" id="ToxoDB:BESB_063150"/>
<name>A0A2A9MAD3_BESBE</name>
<gene>
    <name evidence="3" type="ORF">BESB_063150</name>
</gene>
<keyword evidence="4" id="KW-1185">Reference proteome</keyword>
<evidence type="ECO:0000313" key="4">
    <source>
        <dbReference type="Proteomes" id="UP000224006"/>
    </source>
</evidence>
<dbReference type="EMBL" id="NWUJ01000005">
    <property type="protein sequence ID" value="PFH35428.1"/>
    <property type="molecule type" value="Genomic_DNA"/>
</dbReference>
<organism evidence="3 4">
    <name type="scientific">Besnoitia besnoiti</name>
    <name type="common">Apicomplexan protozoan</name>
    <dbReference type="NCBI Taxonomy" id="94643"/>
    <lineage>
        <taxon>Eukaryota</taxon>
        <taxon>Sar</taxon>
        <taxon>Alveolata</taxon>
        <taxon>Apicomplexa</taxon>
        <taxon>Conoidasida</taxon>
        <taxon>Coccidia</taxon>
        <taxon>Eucoccidiorida</taxon>
        <taxon>Eimeriorina</taxon>
        <taxon>Sarcocystidae</taxon>
        <taxon>Besnoitia</taxon>
    </lineage>
</organism>
<feature type="region of interest" description="Disordered" evidence="2">
    <location>
        <begin position="717"/>
        <end position="772"/>
    </location>
</feature>
<sequence>MPGFSAAATGEACPRAPRFEGRSSSRSTLNHPLAAPLLLSIDRMIQGYNLIARAKDADTEDYKETRAAILNPSFASATSSVAAACVCPRRRQAVLELFQRSAEEEQTASARLNPLSWCERVMRFLTSESTAPFDTKYLCAYGENSQELRWLATVEKARQLACFRNSSPDNLKECFNACVYFLYTITSRCGEPSIASLVCSFLGTPGGLDVYCFIGALISSFTADGSASQRQPPQSLSKQSRGDAEALACLREGRSGETFLRLVSVYDNLCRSEFVVLRGKSHRGIRSVQAAVVEVAAKLLVHAASVPAGISIRLWSIFALYSKDENREASGSRRGKADFSVDTKRYTKKNSHNILLLTTSSVRSQAQNVVELRATVDCFREAMRSKLFLQFLRTELLSSTMGLLGTCISSAADLQKQGDDMALSVVAELLVCLITASSALRRHAVAQMNRDPANAANQHNGDDTSSAAAEPLAKRARQSCKLSSAAAHFPFLLQACASQNTEACVYMGAFLESCFVTGQRHASAPSECLGVHLSQEDKTKIFQAFTKTIAAPCDSELQASGEQSGADKGFSGVDSCCAQRRAACLSLLGVMADCASFASEVQQILLDLLADAASRATANAASLGAALDLALDLLRCCPRLRESALRVLRQEAPHLLSILAQTVVSATTPRAQRRLLLLVFKMLTEVLPSDRRLQASSPPCPFHISYFFLPEPPELSEPESSAVASPRSPFKAPLGGDLSSPKEPAKAIGSSPASPLRGREATAPSMAEEEASEDVKYAAQSCYAPRAHRELEPFVLLPAHELPFHMRLLPLQPCQGEEENADLSAYAAELAHAVRLRKEQHKLLEDAVAEARTRADEATKLMQLTVSDQQYENAKAVQEAQERQKELDRVHEVHRAELARVRSECEAQTRQLRSTVTELQALLEGKDEKLKKAQDALATSKQQQLSSDGERSKLHRHVQTLTALNRKQKDDLTAMEARCGSLHEANQKSVKKLHDLSSKARKLEVRPITLVHADKEAMVEEQEKLFKQLILLLDREQQLTMEQKRLRERARENLEAAERAEKLQEQLELLRHEKEHYGREAGQMASRVTALQTEVAALKGDLQKETERRKAAEGAASHACDKTQAIAEELERVKLTLKTQAAAAEDLEKVSAGGSGRKALSYRCLQQQKYKTPRKITVLTQSQDARRLEAFSPAEEVQLLVPVAVTLLNDQLFTAEGERGSARQDPEYLQFETVTGGRALDCVKGEKQLEVVEAAHKGTPPPKEAMQAEDRNGNGV</sequence>
<feature type="region of interest" description="Disordered" evidence="2">
    <location>
        <begin position="1255"/>
        <end position="1276"/>
    </location>
</feature>
<dbReference type="KEGG" id="bbes:BESB_063150"/>
<comment type="caution">
    <text evidence="3">The sequence shown here is derived from an EMBL/GenBank/DDBJ whole genome shotgun (WGS) entry which is preliminary data.</text>
</comment>
<accession>A0A2A9MAD3</accession>
<evidence type="ECO:0000313" key="3">
    <source>
        <dbReference type="EMBL" id="PFH35428.1"/>
    </source>
</evidence>
<evidence type="ECO:0000256" key="1">
    <source>
        <dbReference type="SAM" id="Coils"/>
    </source>
</evidence>
<dbReference type="STRING" id="94643.A0A2A9MAD3"/>
<reference evidence="3 4" key="1">
    <citation type="submission" date="2017-09" db="EMBL/GenBank/DDBJ databases">
        <title>Genome sequencing of Besnoitia besnoiti strain Bb-Ger1.</title>
        <authorList>
            <person name="Schares G."/>
            <person name="Venepally P."/>
            <person name="Lorenzi H.A."/>
        </authorList>
    </citation>
    <scope>NUCLEOTIDE SEQUENCE [LARGE SCALE GENOMIC DNA]</scope>
    <source>
        <strain evidence="3 4">Bb-Ger1</strain>
    </source>
</reference>
<dbReference type="GeneID" id="40311243"/>
<dbReference type="RefSeq" id="XP_029219437.1">
    <property type="nucleotide sequence ID" value="XM_029364729.1"/>
</dbReference>
<keyword evidence="1" id="KW-0175">Coiled coil</keyword>
<feature type="coiled-coil region" evidence="1">
    <location>
        <begin position="1040"/>
        <end position="1147"/>
    </location>
</feature>
<dbReference type="OrthoDB" id="331106at2759"/>
<protein>
    <submittedName>
        <fullName evidence="3">Uncharacterized protein</fullName>
    </submittedName>
</protein>
<feature type="compositionally biased region" description="Low complexity" evidence="2">
    <location>
        <begin position="718"/>
        <end position="729"/>
    </location>
</feature>
<dbReference type="AlphaFoldDB" id="A0A2A9MAD3"/>
<feature type="coiled-coil region" evidence="1">
    <location>
        <begin position="841"/>
        <end position="943"/>
    </location>
</feature>
<evidence type="ECO:0000256" key="2">
    <source>
        <dbReference type="SAM" id="MobiDB-lite"/>
    </source>
</evidence>
<feature type="compositionally biased region" description="Basic and acidic residues" evidence="2">
    <location>
        <begin position="1266"/>
        <end position="1276"/>
    </location>
</feature>